<protein>
    <recommendedName>
        <fullName evidence="4">Fibronectin type-III domain-containing protein</fullName>
    </recommendedName>
</protein>
<accession>A0AA85JDM3</accession>
<evidence type="ECO:0000313" key="3">
    <source>
        <dbReference type="WBParaSite" id="TREG1_141580.1"/>
    </source>
</evidence>
<sequence length="367" mass="42310">MFTRHFYLVLPILLTFEINPITAQVYREDNYTVQVYGENLIFLFDESINQLRPTHLHLNASFGFHDTLPFSSNFLYTPLVFCQPFHIQITLLQNKTIQRVLKTRTYNFQLTEGSLEKSLVPRAILDNATGEVHFYCDFITTSARNCNISVINTYGNDAGYCTNKLVNDHSTLGHLKPNTTYNLQCFDEFGYTKVNSISYETGNQRNVFLEQLQNTSLPDPNEEEFVCPENGDSVKVENVTVEMLNGGAAHVVSWSPIEEKYSQCISYYLICRVHRRTRPKISVLSLVKIRVNGHLNNIFTDFDEDQSYIYKVKVFFKNSVRTKFSQRVEIHTARAPIYNCNCSLNNEHNYTGIRVPALVVDVRNSVM</sequence>
<dbReference type="Proteomes" id="UP000050795">
    <property type="component" value="Unassembled WGS sequence"/>
</dbReference>
<name>A0AA85JDM3_TRIRE</name>
<reference evidence="3" key="2">
    <citation type="submission" date="2023-11" db="UniProtKB">
        <authorList>
            <consortium name="WormBaseParasite"/>
        </authorList>
    </citation>
    <scope>IDENTIFICATION</scope>
</reference>
<evidence type="ECO:0000313" key="2">
    <source>
        <dbReference type="Proteomes" id="UP000050795"/>
    </source>
</evidence>
<evidence type="ECO:0008006" key="4">
    <source>
        <dbReference type="Google" id="ProtNLM"/>
    </source>
</evidence>
<evidence type="ECO:0000256" key="1">
    <source>
        <dbReference type="SAM" id="SignalP"/>
    </source>
</evidence>
<feature type="chain" id="PRO_5041744897" description="Fibronectin type-III domain-containing protein" evidence="1">
    <location>
        <begin position="24"/>
        <end position="367"/>
    </location>
</feature>
<keyword evidence="2" id="KW-1185">Reference proteome</keyword>
<reference evidence="2" key="1">
    <citation type="submission" date="2022-06" db="EMBL/GenBank/DDBJ databases">
        <authorList>
            <person name="Berger JAMES D."/>
            <person name="Berger JAMES D."/>
        </authorList>
    </citation>
    <scope>NUCLEOTIDE SEQUENCE [LARGE SCALE GENOMIC DNA]</scope>
</reference>
<dbReference type="AlphaFoldDB" id="A0AA85JDM3"/>
<dbReference type="WBParaSite" id="TREG1_141580.1">
    <property type="protein sequence ID" value="TREG1_141580.1"/>
    <property type="gene ID" value="TREG1_141580"/>
</dbReference>
<proteinExistence type="predicted"/>
<keyword evidence="1" id="KW-0732">Signal</keyword>
<feature type="signal peptide" evidence="1">
    <location>
        <begin position="1"/>
        <end position="23"/>
    </location>
</feature>
<organism evidence="2 3">
    <name type="scientific">Trichobilharzia regenti</name>
    <name type="common">Nasal bird schistosome</name>
    <dbReference type="NCBI Taxonomy" id="157069"/>
    <lineage>
        <taxon>Eukaryota</taxon>
        <taxon>Metazoa</taxon>
        <taxon>Spiralia</taxon>
        <taxon>Lophotrochozoa</taxon>
        <taxon>Platyhelminthes</taxon>
        <taxon>Trematoda</taxon>
        <taxon>Digenea</taxon>
        <taxon>Strigeidida</taxon>
        <taxon>Schistosomatoidea</taxon>
        <taxon>Schistosomatidae</taxon>
        <taxon>Trichobilharzia</taxon>
    </lineage>
</organism>